<evidence type="ECO:0000313" key="4">
    <source>
        <dbReference type="Proteomes" id="UP000824115"/>
    </source>
</evidence>
<evidence type="ECO:0000313" key="3">
    <source>
        <dbReference type="EMBL" id="HIZ86010.1"/>
    </source>
</evidence>
<name>A0A9D2GRC0_9BACT</name>
<accession>A0A9D2GRC0</accession>
<gene>
    <name evidence="3" type="ORF">IAC04_05930</name>
</gene>
<reference evidence="3" key="1">
    <citation type="journal article" date="2021" name="PeerJ">
        <title>Extensive microbial diversity within the chicken gut microbiome revealed by metagenomics and culture.</title>
        <authorList>
            <person name="Gilroy R."/>
            <person name="Ravi A."/>
            <person name="Getino M."/>
            <person name="Pursley I."/>
            <person name="Horton D.L."/>
            <person name="Alikhan N.F."/>
            <person name="Baker D."/>
            <person name="Gharbi K."/>
            <person name="Hall N."/>
            <person name="Watson M."/>
            <person name="Adriaenssens E.M."/>
            <person name="Foster-Nyarko E."/>
            <person name="Jarju S."/>
            <person name="Secka A."/>
            <person name="Antonio M."/>
            <person name="Oren A."/>
            <person name="Chaudhuri R.R."/>
            <person name="La Ragione R."/>
            <person name="Hildebrand F."/>
            <person name="Pallen M.J."/>
        </authorList>
    </citation>
    <scope>NUCLEOTIDE SEQUENCE</scope>
    <source>
        <strain evidence="3">Gambia16-554</strain>
    </source>
</reference>
<feature type="transmembrane region" description="Helical" evidence="1">
    <location>
        <begin position="12"/>
        <end position="30"/>
    </location>
</feature>
<keyword evidence="1" id="KW-1133">Transmembrane helix</keyword>
<dbReference type="EMBL" id="DXAW01000102">
    <property type="protein sequence ID" value="HIZ86010.1"/>
    <property type="molecule type" value="Genomic_DNA"/>
</dbReference>
<dbReference type="AlphaFoldDB" id="A0A9D2GRC0"/>
<proteinExistence type="predicted"/>
<feature type="domain" description="DUF6562" evidence="2">
    <location>
        <begin position="42"/>
        <end position="338"/>
    </location>
</feature>
<dbReference type="InterPro" id="IPR046692">
    <property type="entry name" value="DUF6562"/>
</dbReference>
<keyword evidence="1" id="KW-0472">Membrane</keyword>
<protein>
    <recommendedName>
        <fullName evidence="2">DUF6562 domain-containing protein</fullName>
    </recommendedName>
</protein>
<organism evidence="3 4">
    <name type="scientific">Candidatus Coprenecus stercoravium</name>
    <dbReference type="NCBI Taxonomy" id="2840735"/>
    <lineage>
        <taxon>Bacteria</taxon>
        <taxon>Pseudomonadati</taxon>
        <taxon>Bacteroidota</taxon>
        <taxon>Bacteroidia</taxon>
        <taxon>Bacteroidales</taxon>
        <taxon>Rikenellaceae</taxon>
        <taxon>Rikenellaceae incertae sedis</taxon>
        <taxon>Candidatus Coprenecus</taxon>
    </lineage>
</organism>
<dbReference type="Pfam" id="PF20200">
    <property type="entry name" value="DUF6562"/>
    <property type="match status" value="1"/>
</dbReference>
<evidence type="ECO:0000256" key="1">
    <source>
        <dbReference type="SAM" id="Phobius"/>
    </source>
</evidence>
<dbReference type="PROSITE" id="PS51257">
    <property type="entry name" value="PROKAR_LIPOPROTEIN"/>
    <property type="match status" value="1"/>
</dbReference>
<comment type="caution">
    <text evidence="3">The sequence shown here is derived from an EMBL/GenBank/DDBJ whole genome shotgun (WGS) entry which is preliminary data.</text>
</comment>
<reference evidence="3" key="2">
    <citation type="submission" date="2021-04" db="EMBL/GenBank/DDBJ databases">
        <authorList>
            <person name="Gilroy R."/>
        </authorList>
    </citation>
    <scope>NUCLEOTIDE SEQUENCE</scope>
    <source>
        <strain evidence="3">Gambia16-554</strain>
    </source>
</reference>
<sequence>MTTAKNHIISNITVYAALMVSAILTMTACVKEYPEDGKGVDPTEIDLTIELSTDPSVTAASVFSKSGTSSDYVYFVVELYADEFGGDTIFRREIGAPVDENGAASITINEKVHAGSYRLAAFAARTENEDGSDCAYNLEDISNIVSAVEGGTGSSTLEECYDLRMEIELPHSEWYGADSVSGVLTSPVGRVEVVSEDASEFIERHSLQALAADEDFWERYEAVWEYTSYFPTGYNTHGGVPNKSETGVGFTSGIVHLGGEDVLMGFDYVFVNGESTEVLLTLSVRDRTTGECLNTYSGLTAEISKGRTTVIRGRYLTVEKKPGANIDPDFDGDLNFNLDL</sequence>
<keyword evidence="1" id="KW-0812">Transmembrane</keyword>
<dbReference type="Proteomes" id="UP000824115">
    <property type="component" value="Unassembled WGS sequence"/>
</dbReference>
<evidence type="ECO:0000259" key="2">
    <source>
        <dbReference type="Pfam" id="PF20200"/>
    </source>
</evidence>